<reference evidence="8 9" key="1">
    <citation type="submission" date="2021-01" db="EMBL/GenBank/DDBJ databases">
        <title>Whole genome shotgun sequence of Catellatospora citrea NBRC 14495.</title>
        <authorList>
            <person name="Komaki H."/>
            <person name="Tamura T."/>
        </authorList>
    </citation>
    <scope>NUCLEOTIDE SEQUENCE [LARGE SCALE GENOMIC DNA]</scope>
    <source>
        <strain evidence="8 9">NBRC 14495</strain>
    </source>
</reference>
<dbReference type="GO" id="GO:0005506">
    <property type="term" value="F:iron ion binding"/>
    <property type="evidence" value="ECO:0007669"/>
    <property type="project" value="InterPro"/>
</dbReference>
<comment type="caution">
    <text evidence="8">The sequence shown here is derived from an EMBL/GenBank/DDBJ whole genome shotgun (WGS) entry which is preliminary data.</text>
</comment>
<dbReference type="GO" id="GO:0008395">
    <property type="term" value="F:steroid hydroxylase activity"/>
    <property type="evidence" value="ECO:0007669"/>
    <property type="project" value="TreeGrafter"/>
</dbReference>
<keyword evidence="5 7" id="KW-0408">Iron</keyword>
<comment type="similarity">
    <text evidence="1 7">Belongs to the cytochrome P450 family.</text>
</comment>
<sequence>MVAEVSLAALHTEEVRRDPYPFYAELHRHGPVCRVAPGDRYGYVVHGYEASAAVLRDSATFRVMDSTLLGAKPTWEGNRAHAVFMNSVFFTNAPRHTRMRKMFNQAFTPRRINALEPAIDRMTADLLDRLAAQAAGGAKVDFMSEFAFPLPANVLGELLGVPEADRAWYRPRALALGAILELGGATADNVAAADTAAEEITAFFADLAAQRRQDPRDDMITALVQALESDGTPLSEEELLANLIVVFNAGFVTTTHLLGNGLTMLLERPDELARLRADLSLAPRYVEEILRYEVPTHFSVRWVAQDTEVAGVPIPGGCWVLVLLAAANRDPAQFDRPDVFDPDRTETATLSFGAGAHYCLGAALARLEGQRGLAMLLERFGDIRLAAPPGTPRQLMLRGHEQLWLTLA</sequence>
<dbReference type="GO" id="GO:0020037">
    <property type="term" value="F:heme binding"/>
    <property type="evidence" value="ECO:0007669"/>
    <property type="project" value="InterPro"/>
</dbReference>
<dbReference type="CDD" id="cd20625">
    <property type="entry name" value="CYP164-like"/>
    <property type="match status" value="1"/>
</dbReference>
<dbReference type="PROSITE" id="PS00086">
    <property type="entry name" value="CYTOCHROME_P450"/>
    <property type="match status" value="1"/>
</dbReference>
<dbReference type="InterPro" id="IPR017972">
    <property type="entry name" value="Cyt_P450_CS"/>
</dbReference>
<dbReference type="RefSeq" id="WP_120316440.1">
    <property type="nucleotide sequence ID" value="NZ_BONH01000001.1"/>
</dbReference>
<evidence type="ECO:0000313" key="8">
    <source>
        <dbReference type="EMBL" id="GIF95640.1"/>
    </source>
</evidence>
<protein>
    <submittedName>
        <fullName evidence="8">Cytochrome P450</fullName>
    </submittedName>
</protein>
<evidence type="ECO:0000256" key="2">
    <source>
        <dbReference type="ARBA" id="ARBA00022617"/>
    </source>
</evidence>
<dbReference type="Pfam" id="PF00067">
    <property type="entry name" value="p450"/>
    <property type="match status" value="2"/>
</dbReference>
<gene>
    <name evidence="8" type="ORF">Cci01nite_07340</name>
</gene>
<keyword evidence="9" id="KW-1185">Reference proteome</keyword>
<dbReference type="Proteomes" id="UP000659904">
    <property type="component" value="Unassembled WGS sequence"/>
</dbReference>
<dbReference type="InterPro" id="IPR001128">
    <property type="entry name" value="Cyt_P450"/>
</dbReference>
<keyword evidence="6 7" id="KW-0503">Monooxygenase</keyword>
<evidence type="ECO:0000313" key="9">
    <source>
        <dbReference type="Proteomes" id="UP000659904"/>
    </source>
</evidence>
<proteinExistence type="inferred from homology"/>
<evidence type="ECO:0000256" key="4">
    <source>
        <dbReference type="ARBA" id="ARBA00023002"/>
    </source>
</evidence>
<dbReference type="GO" id="GO:0017000">
    <property type="term" value="P:antibiotic biosynthetic process"/>
    <property type="evidence" value="ECO:0007669"/>
    <property type="project" value="UniProtKB-ARBA"/>
</dbReference>
<dbReference type="PANTHER" id="PTHR46696:SF4">
    <property type="entry name" value="BIOTIN BIOSYNTHESIS CYTOCHROME P450"/>
    <property type="match status" value="1"/>
</dbReference>
<dbReference type="PANTHER" id="PTHR46696">
    <property type="entry name" value="P450, PUTATIVE (EUROFUNG)-RELATED"/>
    <property type="match status" value="1"/>
</dbReference>
<accession>A0A8J3KEB7</accession>
<dbReference type="GO" id="GO:0036199">
    <property type="term" value="F:cholest-4-en-3-one 26-monooxygenase activity"/>
    <property type="evidence" value="ECO:0007669"/>
    <property type="project" value="TreeGrafter"/>
</dbReference>
<dbReference type="PRINTS" id="PR00359">
    <property type="entry name" value="BP450"/>
</dbReference>
<dbReference type="InterPro" id="IPR036396">
    <property type="entry name" value="Cyt_P450_sf"/>
</dbReference>
<dbReference type="EMBL" id="BONH01000001">
    <property type="protein sequence ID" value="GIF95640.1"/>
    <property type="molecule type" value="Genomic_DNA"/>
</dbReference>
<dbReference type="InterPro" id="IPR002397">
    <property type="entry name" value="Cyt_P450_B"/>
</dbReference>
<dbReference type="AlphaFoldDB" id="A0A8J3KEB7"/>
<keyword evidence="3 7" id="KW-0479">Metal-binding</keyword>
<evidence type="ECO:0000256" key="1">
    <source>
        <dbReference type="ARBA" id="ARBA00010617"/>
    </source>
</evidence>
<dbReference type="Gene3D" id="1.10.630.10">
    <property type="entry name" value="Cytochrome P450"/>
    <property type="match status" value="1"/>
</dbReference>
<evidence type="ECO:0000256" key="5">
    <source>
        <dbReference type="ARBA" id="ARBA00023004"/>
    </source>
</evidence>
<keyword evidence="2 7" id="KW-0349">Heme</keyword>
<evidence type="ECO:0000256" key="7">
    <source>
        <dbReference type="RuleBase" id="RU000461"/>
    </source>
</evidence>
<dbReference type="SUPFAM" id="SSF48264">
    <property type="entry name" value="Cytochrome P450"/>
    <property type="match status" value="1"/>
</dbReference>
<name>A0A8J3KEB7_9ACTN</name>
<organism evidence="8 9">
    <name type="scientific">Catellatospora citrea</name>
    <dbReference type="NCBI Taxonomy" id="53366"/>
    <lineage>
        <taxon>Bacteria</taxon>
        <taxon>Bacillati</taxon>
        <taxon>Actinomycetota</taxon>
        <taxon>Actinomycetes</taxon>
        <taxon>Micromonosporales</taxon>
        <taxon>Micromonosporaceae</taxon>
        <taxon>Catellatospora</taxon>
    </lineage>
</organism>
<evidence type="ECO:0000256" key="6">
    <source>
        <dbReference type="ARBA" id="ARBA00023033"/>
    </source>
</evidence>
<dbReference type="GO" id="GO:0006707">
    <property type="term" value="P:cholesterol catabolic process"/>
    <property type="evidence" value="ECO:0007669"/>
    <property type="project" value="TreeGrafter"/>
</dbReference>
<dbReference type="FunFam" id="1.10.630.10:FF:000018">
    <property type="entry name" value="Cytochrome P450 monooxygenase"/>
    <property type="match status" value="1"/>
</dbReference>
<evidence type="ECO:0000256" key="3">
    <source>
        <dbReference type="ARBA" id="ARBA00022723"/>
    </source>
</evidence>
<keyword evidence="4 7" id="KW-0560">Oxidoreductase</keyword>